<dbReference type="GO" id="GO:0043565">
    <property type="term" value="F:sequence-specific DNA binding"/>
    <property type="evidence" value="ECO:0007669"/>
    <property type="project" value="InterPro"/>
</dbReference>
<name>A0A1H0LSB7_9CLOT</name>
<dbReference type="SUPFAM" id="SSF48295">
    <property type="entry name" value="TrpR-like"/>
    <property type="match status" value="1"/>
</dbReference>
<protein>
    <submittedName>
        <fullName evidence="1">Uncharacterized protein</fullName>
    </submittedName>
</protein>
<dbReference type="STRING" id="94869.SAMN04488529_101181"/>
<dbReference type="RefSeq" id="WP_175490722.1">
    <property type="nucleotide sequence ID" value="NZ_FNJM01000001.1"/>
</dbReference>
<dbReference type="Proteomes" id="UP000198597">
    <property type="component" value="Unassembled WGS sequence"/>
</dbReference>
<reference evidence="1 2" key="1">
    <citation type="submission" date="2016-10" db="EMBL/GenBank/DDBJ databases">
        <authorList>
            <person name="de Groot N.N."/>
        </authorList>
    </citation>
    <scope>NUCLEOTIDE SEQUENCE [LARGE SCALE GENOMIC DNA]</scope>
    <source>
        <strain evidence="1 2">DSM 12272</strain>
    </source>
</reference>
<gene>
    <name evidence="1" type="ORF">SAMN04488529_101181</name>
</gene>
<evidence type="ECO:0000313" key="1">
    <source>
        <dbReference type="EMBL" id="SDO70983.1"/>
    </source>
</evidence>
<accession>A0A1H0LSB7</accession>
<proteinExistence type="predicted"/>
<organism evidence="1 2">
    <name type="scientific">Clostridium gasigenes</name>
    <dbReference type="NCBI Taxonomy" id="94869"/>
    <lineage>
        <taxon>Bacteria</taxon>
        <taxon>Bacillati</taxon>
        <taxon>Bacillota</taxon>
        <taxon>Clostridia</taxon>
        <taxon>Eubacteriales</taxon>
        <taxon>Clostridiaceae</taxon>
        <taxon>Clostridium</taxon>
    </lineage>
</organism>
<dbReference type="EMBL" id="FNJM01000001">
    <property type="protein sequence ID" value="SDO70983.1"/>
    <property type="molecule type" value="Genomic_DNA"/>
</dbReference>
<keyword evidence="2" id="KW-1185">Reference proteome</keyword>
<dbReference type="InterPro" id="IPR010921">
    <property type="entry name" value="Trp_repressor/repl_initiator"/>
</dbReference>
<sequence length="62" mass="7280">MERKTKILSEIKIEVVKEYLSGKISVRQIAYQLQVSSFSVEESVSVNSLDRYRYCFLYIKSP</sequence>
<dbReference type="AlphaFoldDB" id="A0A1H0LSB7"/>
<evidence type="ECO:0000313" key="2">
    <source>
        <dbReference type="Proteomes" id="UP000198597"/>
    </source>
</evidence>